<evidence type="ECO:0000313" key="1">
    <source>
        <dbReference type="EMBL" id="MFC3883055.1"/>
    </source>
</evidence>
<dbReference type="EMBL" id="JBHRZT010000020">
    <property type="protein sequence ID" value="MFC3883055.1"/>
    <property type="molecule type" value="Genomic_DNA"/>
</dbReference>
<gene>
    <name evidence="1" type="ORF">ACFOU2_05825</name>
</gene>
<reference evidence="2" key="1">
    <citation type="journal article" date="2019" name="Int. J. Syst. Evol. Microbiol.">
        <title>The Global Catalogue of Microorganisms (GCM) 10K type strain sequencing project: providing services to taxonomists for standard genome sequencing and annotation.</title>
        <authorList>
            <consortium name="The Broad Institute Genomics Platform"/>
            <consortium name="The Broad Institute Genome Sequencing Center for Infectious Disease"/>
            <person name="Wu L."/>
            <person name="Ma J."/>
        </authorList>
    </citation>
    <scope>NUCLEOTIDE SEQUENCE [LARGE SCALE GENOMIC DNA]</scope>
    <source>
        <strain evidence="2">CCUG 61889</strain>
    </source>
</reference>
<comment type="caution">
    <text evidence="1">The sequence shown here is derived from an EMBL/GenBank/DDBJ whole genome shotgun (WGS) entry which is preliminary data.</text>
</comment>
<dbReference type="RefSeq" id="WP_377913077.1">
    <property type="nucleotide sequence ID" value="NZ_JBHRZT010000020.1"/>
</dbReference>
<evidence type="ECO:0000313" key="2">
    <source>
        <dbReference type="Proteomes" id="UP001595752"/>
    </source>
</evidence>
<proteinExistence type="predicted"/>
<accession>A0ABV8AZQ5</accession>
<dbReference type="Pfam" id="PF13797">
    <property type="entry name" value="Post_transc_reg"/>
    <property type="match status" value="1"/>
</dbReference>
<name>A0ABV8AZQ5_9BACI</name>
<dbReference type="Proteomes" id="UP001595752">
    <property type="component" value="Unassembled WGS sequence"/>
</dbReference>
<organism evidence="1 2">
    <name type="scientific">Bacillus songklensis</name>
    <dbReference type="NCBI Taxonomy" id="1069116"/>
    <lineage>
        <taxon>Bacteria</taxon>
        <taxon>Bacillati</taxon>
        <taxon>Bacillota</taxon>
        <taxon>Bacilli</taxon>
        <taxon>Bacillales</taxon>
        <taxon>Bacillaceae</taxon>
        <taxon>Bacillus</taxon>
    </lineage>
</organism>
<keyword evidence="2" id="KW-1185">Reference proteome</keyword>
<dbReference type="InterPro" id="IPR025716">
    <property type="entry name" value="Post-transcriptional_regulator"/>
</dbReference>
<sequence length="97" mass="11792">MNEGMRQVRQKVKPAMDSKLEEFELLGYGHIQEKEIWDYLEKKRWKSEKEKKLLHQVVNDILTLKPGDIINFMAMESYKNASYQKENFREQWKDLLK</sequence>
<protein>
    <submittedName>
        <fullName evidence="1">Post-transcriptional regulator</fullName>
    </submittedName>
</protein>